<proteinExistence type="predicted"/>
<sequence>MTGIVKIEMSRQACSCLSICLSHVANADRDSGLVCKCSFVTKKKSMSGRFLSSLDRTTTGPSTYTSLNSLLPATTQLVKPLKARVVTCALNLRVDSKRDSLITQQLNNVTPARTDLFYLHPVQNRSSPSRAVAFCLVSSSLSVFGYFRRHNRASE</sequence>
<organism evidence="1 2">
    <name type="scientific">Steinernema carpocapsae</name>
    <name type="common">Entomopathogenic nematode</name>
    <dbReference type="NCBI Taxonomy" id="34508"/>
    <lineage>
        <taxon>Eukaryota</taxon>
        <taxon>Metazoa</taxon>
        <taxon>Ecdysozoa</taxon>
        <taxon>Nematoda</taxon>
        <taxon>Chromadorea</taxon>
        <taxon>Rhabditida</taxon>
        <taxon>Tylenchina</taxon>
        <taxon>Panagrolaimomorpha</taxon>
        <taxon>Strongyloidoidea</taxon>
        <taxon>Steinernematidae</taxon>
        <taxon>Steinernema</taxon>
    </lineage>
</organism>
<dbReference type="Proteomes" id="UP000298663">
    <property type="component" value="Unassembled WGS sequence"/>
</dbReference>
<dbReference type="AlphaFoldDB" id="A0A4U5NVC4"/>
<dbReference type="EMBL" id="AZBU02000003">
    <property type="protein sequence ID" value="TKR87143.1"/>
    <property type="molecule type" value="Genomic_DNA"/>
</dbReference>
<evidence type="ECO:0000313" key="1">
    <source>
        <dbReference type="EMBL" id="TKR87143.1"/>
    </source>
</evidence>
<reference evidence="1 2" key="2">
    <citation type="journal article" date="2019" name="G3 (Bethesda)">
        <title>Hybrid Assembly of the Genome of the Entomopathogenic Nematode Steinernema carpocapsae Identifies the X-Chromosome.</title>
        <authorList>
            <person name="Serra L."/>
            <person name="Macchietto M."/>
            <person name="Macias-Munoz A."/>
            <person name="McGill C.J."/>
            <person name="Rodriguez I.M."/>
            <person name="Rodriguez B."/>
            <person name="Murad R."/>
            <person name="Mortazavi A."/>
        </authorList>
    </citation>
    <scope>NUCLEOTIDE SEQUENCE [LARGE SCALE GENOMIC DNA]</scope>
    <source>
        <strain evidence="1 2">ALL</strain>
    </source>
</reference>
<keyword evidence="2" id="KW-1185">Reference proteome</keyword>
<evidence type="ECO:0000313" key="2">
    <source>
        <dbReference type="Proteomes" id="UP000298663"/>
    </source>
</evidence>
<protein>
    <submittedName>
        <fullName evidence="1">Uncharacterized protein</fullName>
    </submittedName>
</protein>
<name>A0A4U5NVC4_STECR</name>
<accession>A0A4U5NVC4</accession>
<reference evidence="1 2" key="1">
    <citation type="journal article" date="2015" name="Genome Biol.">
        <title>Comparative genomics of Steinernema reveals deeply conserved gene regulatory networks.</title>
        <authorList>
            <person name="Dillman A.R."/>
            <person name="Macchietto M."/>
            <person name="Porter C.F."/>
            <person name="Rogers A."/>
            <person name="Williams B."/>
            <person name="Antoshechkin I."/>
            <person name="Lee M.M."/>
            <person name="Goodwin Z."/>
            <person name="Lu X."/>
            <person name="Lewis E.E."/>
            <person name="Goodrich-Blair H."/>
            <person name="Stock S.P."/>
            <person name="Adams B.J."/>
            <person name="Sternberg P.W."/>
            <person name="Mortazavi A."/>
        </authorList>
    </citation>
    <scope>NUCLEOTIDE SEQUENCE [LARGE SCALE GENOMIC DNA]</scope>
    <source>
        <strain evidence="1 2">ALL</strain>
    </source>
</reference>
<gene>
    <name evidence="1" type="ORF">L596_011595</name>
</gene>
<comment type="caution">
    <text evidence="1">The sequence shown here is derived from an EMBL/GenBank/DDBJ whole genome shotgun (WGS) entry which is preliminary data.</text>
</comment>